<protein>
    <submittedName>
        <fullName evidence="2">Phage protein</fullName>
    </submittedName>
</protein>
<keyword evidence="1" id="KW-1185">Reference proteome</keyword>
<evidence type="ECO:0000313" key="1">
    <source>
        <dbReference type="Proteomes" id="UP000095283"/>
    </source>
</evidence>
<dbReference type="WBParaSite" id="Hba_13071">
    <property type="protein sequence ID" value="Hba_13071"/>
    <property type="gene ID" value="Hba_13071"/>
</dbReference>
<accession>A0A1I7X6Q5</accession>
<proteinExistence type="predicted"/>
<dbReference type="Proteomes" id="UP000095283">
    <property type="component" value="Unplaced"/>
</dbReference>
<organism evidence="1 2">
    <name type="scientific">Heterorhabditis bacteriophora</name>
    <name type="common">Entomopathogenic nematode worm</name>
    <dbReference type="NCBI Taxonomy" id="37862"/>
    <lineage>
        <taxon>Eukaryota</taxon>
        <taxon>Metazoa</taxon>
        <taxon>Ecdysozoa</taxon>
        <taxon>Nematoda</taxon>
        <taxon>Chromadorea</taxon>
        <taxon>Rhabditida</taxon>
        <taxon>Rhabditina</taxon>
        <taxon>Rhabditomorpha</taxon>
        <taxon>Strongyloidea</taxon>
        <taxon>Heterorhabditidae</taxon>
        <taxon>Heterorhabditis</taxon>
    </lineage>
</organism>
<name>A0A1I7X6Q5_HETBA</name>
<sequence length="43" mass="5061">MNTVDKWTSGRLPIFLNRKEVLMKIPTVKFKAVEYRFDDGNDS</sequence>
<evidence type="ECO:0000313" key="2">
    <source>
        <dbReference type="WBParaSite" id="Hba_13071"/>
    </source>
</evidence>
<reference evidence="2" key="1">
    <citation type="submission" date="2016-11" db="UniProtKB">
        <authorList>
            <consortium name="WormBaseParasite"/>
        </authorList>
    </citation>
    <scope>IDENTIFICATION</scope>
</reference>
<dbReference type="AlphaFoldDB" id="A0A1I7X6Q5"/>